<dbReference type="AlphaFoldDB" id="A0A9X9F680"/>
<feature type="non-terminal residue" evidence="8">
    <location>
        <position position="166"/>
    </location>
</feature>
<keyword evidence="4" id="KW-0520">NAD</keyword>
<evidence type="ECO:0000256" key="1">
    <source>
        <dbReference type="ARBA" id="ARBA00011009"/>
    </source>
</evidence>
<dbReference type="EMBL" id="SZOH01000869">
    <property type="protein sequence ID" value="TKJ03369.1"/>
    <property type="molecule type" value="Genomic_DNA"/>
</dbReference>
<dbReference type="SUPFAM" id="SSF51735">
    <property type="entry name" value="NAD(P)-binding Rossmann-fold domains"/>
    <property type="match status" value="1"/>
</dbReference>
<evidence type="ECO:0000256" key="2">
    <source>
        <dbReference type="ARBA" id="ARBA00022857"/>
    </source>
</evidence>
<evidence type="ECO:0000256" key="5">
    <source>
        <dbReference type="ARBA" id="ARBA00023209"/>
    </source>
</evidence>
<dbReference type="InterPro" id="IPR011128">
    <property type="entry name" value="G3P_DH_NAD-dep_N"/>
</dbReference>
<dbReference type="FunFam" id="3.40.50.720:FF:000019">
    <property type="entry name" value="Glycerol-3-phosphate dehydrogenase [NAD(P)+]"/>
    <property type="match status" value="1"/>
</dbReference>
<dbReference type="GO" id="GO:0047952">
    <property type="term" value="F:glycerol-3-phosphate dehydrogenase [NAD(P)+] activity"/>
    <property type="evidence" value="ECO:0007669"/>
    <property type="project" value="TreeGrafter"/>
</dbReference>
<dbReference type="GO" id="GO:0051287">
    <property type="term" value="F:NAD binding"/>
    <property type="evidence" value="ECO:0007669"/>
    <property type="project" value="InterPro"/>
</dbReference>
<dbReference type="GO" id="GO:0008654">
    <property type="term" value="P:phospholipid biosynthetic process"/>
    <property type="evidence" value="ECO:0007669"/>
    <property type="project" value="UniProtKB-KW"/>
</dbReference>
<dbReference type="PANTHER" id="PTHR11728:SF1">
    <property type="entry name" value="GLYCEROL-3-PHOSPHATE DEHYDROGENASE [NAD(+)] 2, CHLOROPLASTIC"/>
    <property type="match status" value="1"/>
</dbReference>
<keyword evidence="2" id="KW-0521">NADP</keyword>
<gene>
    <name evidence="8" type="ORF">FC695_14225</name>
</gene>
<accession>A0A9X9F680</accession>
<reference evidence="8 9" key="1">
    <citation type="journal article" date="2019" name="Environ. Microbiol.">
        <title>An active ?-lactamase is a part of an orchestrated cell wall stress resistance network of Bacillus subtilis and related rhizosphere species.</title>
        <authorList>
            <person name="Bucher T."/>
            <person name="Keren-Paz A."/>
            <person name="Hausser J."/>
            <person name="Olender T."/>
            <person name="Cytryn E."/>
            <person name="Kolodkin-Gal I."/>
        </authorList>
    </citation>
    <scope>NUCLEOTIDE SEQUENCE [LARGE SCALE GENOMIC DNA]</scope>
    <source>
        <strain evidence="8 9">I32</strain>
    </source>
</reference>
<organism evidence="8 9">
    <name type="scientific">Bacillus cereus</name>
    <dbReference type="NCBI Taxonomy" id="1396"/>
    <lineage>
        <taxon>Bacteria</taxon>
        <taxon>Bacillati</taxon>
        <taxon>Bacillota</taxon>
        <taxon>Bacilli</taxon>
        <taxon>Bacillales</taxon>
        <taxon>Bacillaceae</taxon>
        <taxon>Bacillus</taxon>
        <taxon>Bacillus cereus group</taxon>
    </lineage>
</organism>
<dbReference type="PRINTS" id="PR00077">
    <property type="entry name" value="GPDHDRGNASE"/>
</dbReference>
<evidence type="ECO:0000259" key="7">
    <source>
        <dbReference type="Pfam" id="PF01210"/>
    </source>
</evidence>
<name>A0A9X9F680_BACCE</name>
<evidence type="ECO:0000256" key="4">
    <source>
        <dbReference type="ARBA" id="ARBA00023027"/>
    </source>
</evidence>
<protein>
    <submittedName>
        <fullName evidence="8">Glycerol-3-phosphate dehydrogenase</fullName>
    </submittedName>
</protein>
<evidence type="ECO:0000256" key="6">
    <source>
        <dbReference type="ARBA" id="ARBA00023264"/>
    </source>
</evidence>
<dbReference type="Gene3D" id="3.40.50.720">
    <property type="entry name" value="NAD(P)-binding Rossmann-like Domain"/>
    <property type="match status" value="1"/>
</dbReference>
<evidence type="ECO:0000256" key="3">
    <source>
        <dbReference type="ARBA" id="ARBA00023002"/>
    </source>
</evidence>
<dbReference type="Proteomes" id="UP000308444">
    <property type="component" value="Unassembled WGS sequence"/>
</dbReference>
<comment type="caution">
    <text evidence="8">The sequence shown here is derived from an EMBL/GenBank/DDBJ whole genome shotgun (WGS) entry which is preliminary data.</text>
</comment>
<evidence type="ECO:0000313" key="9">
    <source>
        <dbReference type="Proteomes" id="UP000308444"/>
    </source>
</evidence>
<keyword evidence="5" id="KW-0444">Lipid biosynthesis</keyword>
<dbReference type="GO" id="GO:0046168">
    <property type="term" value="P:glycerol-3-phosphate catabolic process"/>
    <property type="evidence" value="ECO:0007669"/>
    <property type="project" value="InterPro"/>
</dbReference>
<sequence length="166" mass="18167">MTKITVVGAGSWGTALAMVLADNGHDVRIWGNRPELMDEINTKHENSRYLPGITLPSTIVAYSSLEEALVDVNTVLLVVPTKAYRDVLQEMKEIVTEPITWIHASKGIEPGTSKRISEVIEEEIPEHLIKDVVVLSGPSHAEEVGLRQATTVTSAAKRMEAAEEVQ</sequence>
<dbReference type="PANTHER" id="PTHR11728">
    <property type="entry name" value="GLYCEROL-3-PHOSPHATE DEHYDROGENASE"/>
    <property type="match status" value="1"/>
</dbReference>
<evidence type="ECO:0000313" key="8">
    <source>
        <dbReference type="EMBL" id="TKJ03369.1"/>
    </source>
</evidence>
<dbReference type="GO" id="GO:0005829">
    <property type="term" value="C:cytosol"/>
    <property type="evidence" value="ECO:0007669"/>
    <property type="project" value="TreeGrafter"/>
</dbReference>
<keyword evidence="6" id="KW-1208">Phospholipid metabolism</keyword>
<dbReference type="Pfam" id="PF01210">
    <property type="entry name" value="NAD_Gly3P_dh_N"/>
    <property type="match status" value="1"/>
</dbReference>
<keyword evidence="3" id="KW-0560">Oxidoreductase</keyword>
<feature type="domain" description="Glycerol-3-phosphate dehydrogenase NAD-dependent N-terminal" evidence="7">
    <location>
        <begin position="3"/>
        <end position="161"/>
    </location>
</feature>
<keyword evidence="5" id="KW-0594">Phospholipid biosynthesis</keyword>
<proteinExistence type="inferred from homology"/>
<keyword evidence="5" id="KW-0443">Lipid metabolism</keyword>
<comment type="similarity">
    <text evidence="1">Belongs to the NAD-dependent glycerol-3-phosphate dehydrogenase family.</text>
</comment>
<dbReference type="InterPro" id="IPR006168">
    <property type="entry name" value="G3P_DH_NAD-dep"/>
</dbReference>
<dbReference type="InterPro" id="IPR036291">
    <property type="entry name" value="NAD(P)-bd_dom_sf"/>
</dbReference>